<dbReference type="InterPro" id="IPR032466">
    <property type="entry name" value="Metal_Hydrolase"/>
</dbReference>
<feature type="binding site" evidence="10">
    <location>
        <position position="244"/>
    </location>
    <ligand>
        <name>Zn(2+)</name>
        <dbReference type="ChEBI" id="CHEBI:29105"/>
    </ligand>
</feature>
<dbReference type="GO" id="GO:0008448">
    <property type="term" value="F:N-acetylglucosamine-6-phosphate deacetylase activity"/>
    <property type="evidence" value="ECO:0007669"/>
    <property type="project" value="UniProtKB-EC"/>
</dbReference>
<protein>
    <recommendedName>
        <fullName evidence="3">N-acetylglucosamine-6-phosphate deacetylase</fullName>
        <ecNumber evidence="2">3.5.1.25</ecNumber>
    </recommendedName>
</protein>
<dbReference type="EMBL" id="JAEPRB010000083">
    <property type="protein sequence ID" value="KAG2222434.1"/>
    <property type="molecule type" value="Genomic_DNA"/>
</dbReference>
<dbReference type="InterPro" id="IPR011059">
    <property type="entry name" value="Metal-dep_hydrolase_composite"/>
</dbReference>
<feature type="binding site" evidence="10">
    <location>
        <position position="223"/>
    </location>
    <ligand>
        <name>Zn(2+)</name>
        <dbReference type="ChEBI" id="CHEBI:29105"/>
    </ligand>
</feature>
<name>A0A8H7S2L6_9FUNG</name>
<dbReference type="PANTHER" id="PTHR11113">
    <property type="entry name" value="N-ACETYLGLUCOSAMINE-6-PHOSPHATE DEACETYLASE"/>
    <property type="match status" value="1"/>
</dbReference>
<dbReference type="Gene3D" id="3.20.20.140">
    <property type="entry name" value="Metal-dependent hydrolases"/>
    <property type="match status" value="1"/>
</dbReference>
<accession>A0A8H7S2L6</accession>
<evidence type="ECO:0000256" key="7">
    <source>
        <dbReference type="ARBA" id="ARBA00047647"/>
    </source>
</evidence>
<dbReference type="FunFam" id="3.20.20.140:FF:000065">
    <property type="entry name" value="N-acetylglucosamine-6-phosphate deacetylase"/>
    <property type="match status" value="1"/>
</dbReference>
<dbReference type="InterPro" id="IPR003764">
    <property type="entry name" value="GlcNAc_6-P_deAcase"/>
</dbReference>
<evidence type="ECO:0000313" key="12">
    <source>
        <dbReference type="EMBL" id="KAG2222434.1"/>
    </source>
</evidence>
<feature type="binding site" evidence="10">
    <location>
        <position position="151"/>
    </location>
    <ligand>
        <name>Zn(2+)</name>
        <dbReference type="ChEBI" id="CHEBI:29105"/>
    </ligand>
</feature>
<dbReference type="Gene3D" id="2.30.40.10">
    <property type="entry name" value="Urease, subunit C, domain 1"/>
    <property type="match status" value="1"/>
</dbReference>
<gene>
    <name evidence="12" type="ORF">INT45_009446</name>
</gene>
<feature type="binding site" evidence="9">
    <location>
        <position position="162"/>
    </location>
    <ligand>
        <name>substrate</name>
    </ligand>
</feature>
<dbReference type="Pfam" id="PF01979">
    <property type="entry name" value="Amidohydro_1"/>
    <property type="match status" value="1"/>
</dbReference>
<evidence type="ECO:0000256" key="10">
    <source>
        <dbReference type="PIRSR" id="PIRSR038994-3"/>
    </source>
</evidence>
<comment type="cofactor">
    <cofactor evidence="10">
        <name>a divalent metal cation</name>
        <dbReference type="ChEBI" id="CHEBI:60240"/>
    </cofactor>
    <text evidence="10">Binds 1 divalent metal cation per subunit.</text>
</comment>
<keyword evidence="4 10" id="KW-0479">Metal-binding</keyword>
<dbReference type="SUPFAM" id="SSF51338">
    <property type="entry name" value="Composite domain of metallo-dependent hydrolases"/>
    <property type="match status" value="1"/>
</dbReference>
<evidence type="ECO:0000256" key="9">
    <source>
        <dbReference type="PIRSR" id="PIRSR038994-2"/>
    </source>
</evidence>
<comment type="similarity">
    <text evidence="1">Belongs to the metallo-dependent hydrolases superfamily. NagA family.</text>
</comment>
<sequence>MCPIKDNKQCCSSPIYKIINARLLKNHKIVEGSYLWFQNGKIIDPQSLFFDHLRDADEIIDAKGQIVAPGFIDTQINGAYGIDFADYEGSDEKIQADINKVAKGLLQYGCTSFCPTVVSSEPAVYQKVLPHLNARKGSATGGAEILGAHIEGPFISVEKKGAHKQAVFRTAENGIKDFDDAYGDELKKGNKAVSIMTLAPELDGVTDAIPDIVARGIKVALGHSACKIAEAEQAVVKGATSITHLFNAMQAFHHRDPGLIGVLGAADLPIPESSKGHPEPSDTSPCRTKPDPRPFYGIICDGVHVHPNSVRIAYYSHPTGAVLVTDALSAMGLPAGTYTLGGRDVSVDHNGAAYVKGTSTLAGSTVTIDECIRNFQRFTNCTLVEAIEAATLHPAELLGISNRKGTLNVGGDADFVFLDDSSGEVKVQRVYVAGDEVKLS</sequence>
<dbReference type="InterPro" id="IPR006680">
    <property type="entry name" value="Amidohydro-rel"/>
</dbReference>
<evidence type="ECO:0000256" key="8">
    <source>
        <dbReference type="PIRSR" id="PIRSR038994-1"/>
    </source>
</evidence>
<evidence type="ECO:0000256" key="6">
    <source>
        <dbReference type="ARBA" id="ARBA00023277"/>
    </source>
</evidence>
<feature type="binding site" evidence="9">
    <location>
        <begin position="361"/>
        <end position="363"/>
    </location>
    <ligand>
        <name>substrate</name>
    </ligand>
</feature>
<feature type="binding site" evidence="9">
    <location>
        <begin position="247"/>
        <end position="248"/>
    </location>
    <ligand>
        <name>substrate</name>
    </ligand>
</feature>
<dbReference type="PIRSF" id="PIRSF038994">
    <property type="entry name" value="NagA"/>
    <property type="match status" value="1"/>
</dbReference>
<evidence type="ECO:0000256" key="4">
    <source>
        <dbReference type="ARBA" id="ARBA00022723"/>
    </source>
</evidence>
<reference evidence="12 13" key="1">
    <citation type="submission" date="2020-12" db="EMBL/GenBank/DDBJ databases">
        <title>Metabolic potential, ecology and presence of endohyphal bacteria is reflected in genomic diversity of Mucoromycotina.</title>
        <authorList>
            <person name="Muszewska A."/>
            <person name="Okrasinska A."/>
            <person name="Steczkiewicz K."/>
            <person name="Drgas O."/>
            <person name="Orlowska M."/>
            <person name="Perlinska-Lenart U."/>
            <person name="Aleksandrzak-Piekarczyk T."/>
            <person name="Szatraj K."/>
            <person name="Zielenkiewicz U."/>
            <person name="Pilsyk S."/>
            <person name="Malc E."/>
            <person name="Mieczkowski P."/>
            <person name="Kruszewska J.S."/>
            <person name="Biernat P."/>
            <person name="Pawlowska J."/>
        </authorList>
    </citation>
    <scope>NUCLEOTIDE SEQUENCE [LARGE SCALE GENOMIC DNA]</scope>
    <source>
        <strain evidence="12 13">CBS 142.35</strain>
    </source>
</reference>
<evidence type="ECO:0000256" key="5">
    <source>
        <dbReference type="ARBA" id="ARBA00022801"/>
    </source>
</evidence>
<evidence type="ECO:0000256" key="3">
    <source>
        <dbReference type="ARBA" id="ARBA00018029"/>
    </source>
</evidence>
<evidence type="ECO:0000256" key="2">
    <source>
        <dbReference type="ARBA" id="ARBA00011899"/>
    </source>
</evidence>
<evidence type="ECO:0000259" key="11">
    <source>
        <dbReference type="Pfam" id="PF01979"/>
    </source>
</evidence>
<keyword evidence="13" id="KW-1185">Reference proteome</keyword>
<feature type="active site" description="Proton donor/acceptor" evidence="8">
    <location>
        <position position="326"/>
    </location>
</feature>
<dbReference type="CDD" id="cd00854">
    <property type="entry name" value="NagA"/>
    <property type="match status" value="1"/>
</dbReference>
<keyword evidence="6" id="KW-0119">Carbohydrate metabolism</keyword>
<dbReference type="AlphaFoldDB" id="A0A8H7S2L6"/>
<dbReference type="EC" id="3.5.1.25" evidence="2"/>
<keyword evidence="5" id="KW-0378">Hydrolase</keyword>
<proteinExistence type="inferred from homology"/>
<dbReference type="Proteomes" id="UP000646827">
    <property type="component" value="Unassembled WGS sequence"/>
</dbReference>
<evidence type="ECO:0000256" key="1">
    <source>
        <dbReference type="ARBA" id="ARBA00010716"/>
    </source>
</evidence>
<dbReference type="OrthoDB" id="10264777at2759"/>
<comment type="catalytic activity">
    <reaction evidence="7">
        <text>N-acetyl-D-glucosamine 6-phosphate + H2O = D-glucosamine 6-phosphate + acetate</text>
        <dbReference type="Rhea" id="RHEA:22936"/>
        <dbReference type="ChEBI" id="CHEBI:15377"/>
        <dbReference type="ChEBI" id="CHEBI:30089"/>
        <dbReference type="ChEBI" id="CHEBI:57513"/>
        <dbReference type="ChEBI" id="CHEBI:58725"/>
        <dbReference type="EC" id="3.5.1.25"/>
    </reaction>
</comment>
<feature type="binding site" evidence="9">
    <location>
        <position position="255"/>
    </location>
    <ligand>
        <name>substrate</name>
    </ligand>
</feature>
<feature type="binding site" evidence="9">
    <location>
        <position position="304"/>
    </location>
    <ligand>
        <name>substrate</name>
    </ligand>
</feature>
<feature type="domain" description="Amidohydrolase-related" evidence="11">
    <location>
        <begin position="66"/>
        <end position="437"/>
    </location>
</feature>
<organism evidence="12 13">
    <name type="scientific">Circinella minor</name>
    <dbReference type="NCBI Taxonomy" id="1195481"/>
    <lineage>
        <taxon>Eukaryota</taxon>
        <taxon>Fungi</taxon>
        <taxon>Fungi incertae sedis</taxon>
        <taxon>Mucoromycota</taxon>
        <taxon>Mucoromycotina</taxon>
        <taxon>Mucoromycetes</taxon>
        <taxon>Mucorales</taxon>
        <taxon>Lichtheimiaceae</taxon>
        <taxon>Circinella</taxon>
    </lineage>
</organism>
<dbReference type="GO" id="GO:0046872">
    <property type="term" value="F:metal ion binding"/>
    <property type="evidence" value="ECO:0007669"/>
    <property type="project" value="UniProtKB-KW"/>
</dbReference>
<dbReference type="SUPFAM" id="SSF51556">
    <property type="entry name" value="Metallo-dependent hydrolases"/>
    <property type="match status" value="1"/>
</dbReference>
<comment type="caution">
    <text evidence="12">The sequence shown here is derived from an EMBL/GenBank/DDBJ whole genome shotgun (WGS) entry which is preliminary data.</text>
</comment>
<evidence type="ECO:0000313" key="13">
    <source>
        <dbReference type="Proteomes" id="UP000646827"/>
    </source>
</evidence>
<dbReference type="PANTHER" id="PTHR11113:SF14">
    <property type="entry name" value="N-ACETYLGLUCOSAMINE-6-PHOSPHATE DEACETYLASE"/>
    <property type="match status" value="1"/>
</dbReference>
<dbReference type="GO" id="GO:0006046">
    <property type="term" value="P:N-acetylglucosamine catabolic process"/>
    <property type="evidence" value="ECO:0007669"/>
    <property type="project" value="TreeGrafter"/>
</dbReference>